<protein>
    <submittedName>
        <fullName evidence="1">Uncharacterized protein</fullName>
    </submittedName>
</protein>
<accession>A0A087U8I7</accession>
<keyword evidence="2" id="KW-1185">Reference proteome</keyword>
<dbReference type="AlphaFoldDB" id="A0A087U8I7"/>
<evidence type="ECO:0000313" key="2">
    <source>
        <dbReference type="Proteomes" id="UP000054359"/>
    </source>
</evidence>
<feature type="non-terminal residue" evidence="1">
    <location>
        <position position="29"/>
    </location>
</feature>
<feature type="non-terminal residue" evidence="1">
    <location>
        <position position="1"/>
    </location>
</feature>
<proteinExistence type="predicted"/>
<name>A0A087U8I7_STEMI</name>
<dbReference type="EMBL" id="KK118715">
    <property type="protein sequence ID" value="KFM73676.1"/>
    <property type="molecule type" value="Genomic_DNA"/>
</dbReference>
<sequence length="29" mass="3533">KNLILSNESYFDNMRNVNRWVTDEAFSRL</sequence>
<dbReference type="Proteomes" id="UP000054359">
    <property type="component" value="Unassembled WGS sequence"/>
</dbReference>
<evidence type="ECO:0000313" key="1">
    <source>
        <dbReference type="EMBL" id="KFM73676.1"/>
    </source>
</evidence>
<organism evidence="1 2">
    <name type="scientific">Stegodyphus mimosarum</name>
    <name type="common">African social velvet spider</name>
    <dbReference type="NCBI Taxonomy" id="407821"/>
    <lineage>
        <taxon>Eukaryota</taxon>
        <taxon>Metazoa</taxon>
        <taxon>Ecdysozoa</taxon>
        <taxon>Arthropoda</taxon>
        <taxon>Chelicerata</taxon>
        <taxon>Arachnida</taxon>
        <taxon>Araneae</taxon>
        <taxon>Araneomorphae</taxon>
        <taxon>Entelegynae</taxon>
        <taxon>Eresoidea</taxon>
        <taxon>Eresidae</taxon>
        <taxon>Stegodyphus</taxon>
    </lineage>
</organism>
<reference evidence="1 2" key="1">
    <citation type="submission" date="2013-11" db="EMBL/GenBank/DDBJ databases">
        <title>Genome sequencing of Stegodyphus mimosarum.</title>
        <authorList>
            <person name="Bechsgaard J."/>
        </authorList>
    </citation>
    <scope>NUCLEOTIDE SEQUENCE [LARGE SCALE GENOMIC DNA]</scope>
</reference>
<gene>
    <name evidence="1" type="ORF">X975_03928</name>
</gene>